<reference evidence="1 2" key="1">
    <citation type="submission" date="2017-01" db="EMBL/GenBank/DDBJ databases">
        <title>Genome analysis of Paenibacillus selenitrireducens ES3-24.</title>
        <authorList>
            <person name="Xu D."/>
            <person name="Yao R."/>
            <person name="Zheng S."/>
        </authorList>
    </citation>
    <scope>NUCLEOTIDE SEQUENCE [LARGE SCALE GENOMIC DNA]</scope>
    <source>
        <strain evidence="1 2">ES3-24</strain>
    </source>
</reference>
<dbReference type="EMBL" id="MSZX01000014">
    <property type="protein sequence ID" value="OPA73788.1"/>
    <property type="molecule type" value="Genomic_DNA"/>
</dbReference>
<name>A0A1T2X1M1_9BACL</name>
<dbReference type="STRING" id="1324314.BVG16_27295"/>
<comment type="caution">
    <text evidence="1">The sequence shown here is derived from an EMBL/GenBank/DDBJ whole genome shotgun (WGS) entry which is preliminary data.</text>
</comment>
<dbReference type="AlphaFoldDB" id="A0A1T2X1M1"/>
<evidence type="ECO:0000313" key="1">
    <source>
        <dbReference type="EMBL" id="OPA73788.1"/>
    </source>
</evidence>
<protein>
    <submittedName>
        <fullName evidence="1">Uncharacterized protein</fullName>
    </submittedName>
</protein>
<dbReference type="Proteomes" id="UP000190188">
    <property type="component" value="Unassembled WGS sequence"/>
</dbReference>
<evidence type="ECO:0000313" key="2">
    <source>
        <dbReference type="Proteomes" id="UP000190188"/>
    </source>
</evidence>
<accession>A0A1T2X1M1</accession>
<organism evidence="1 2">
    <name type="scientific">Paenibacillus selenitireducens</name>
    <dbReference type="NCBI Taxonomy" id="1324314"/>
    <lineage>
        <taxon>Bacteria</taxon>
        <taxon>Bacillati</taxon>
        <taxon>Bacillota</taxon>
        <taxon>Bacilli</taxon>
        <taxon>Bacillales</taxon>
        <taxon>Paenibacillaceae</taxon>
        <taxon>Paenibacillus</taxon>
    </lineage>
</organism>
<gene>
    <name evidence="1" type="ORF">BVG16_27295</name>
</gene>
<sequence>MERLVSKIHEDPQHMMISDLMIDWSGSTLSNMHYSMFSSLTNEAYQISYDSKGSGNTYMMKLGDIGSTSGVHGIDLFEILDHHKDNLFVNDDFLMMNMTFGNIGYANKDDMKDRLFKLNKEAFTPFDNEESMTVQGRTVSFTLHRGMVILDGFSDVVKDGKM</sequence>
<keyword evidence="2" id="KW-1185">Reference proteome</keyword>
<proteinExistence type="predicted"/>